<evidence type="ECO:0000256" key="1">
    <source>
        <dbReference type="SAM" id="MobiDB-lite"/>
    </source>
</evidence>
<evidence type="ECO:0000313" key="3">
    <source>
        <dbReference type="EMBL" id="KAH7014658.1"/>
    </source>
</evidence>
<dbReference type="GO" id="GO:0016747">
    <property type="term" value="F:acyltransferase activity, transferring groups other than amino-acyl groups"/>
    <property type="evidence" value="ECO:0007669"/>
    <property type="project" value="InterPro"/>
</dbReference>
<dbReference type="PANTHER" id="PTHR42791:SF16">
    <property type="entry name" value="N-ACETYLTRANSFERASE DOMAIN-CONTAINING PROTEIN"/>
    <property type="match status" value="1"/>
</dbReference>
<keyword evidence="4" id="KW-1185">Reference proteome</keyword>
<comment type="caution">
    <text evidence="3">The sequence shown here is derived from an EMBL/GenBank/DDBJ whole genome shotgun (WGS) entry which is preliminary data.</text>
</comment>
<evidence type="ECO:0000313" key="4">
    <source>
        <dbReference type="Proteomes" id="UP000756346"/>
    </source>
</evidence>
<reference evidence="3" key="1">
    <citation type="journal article" date="2021" name="Nat. Commun.">
        <title>Genetic determinants of endophytism in the Arabidopsis root mycobiome.</title>
        <authorList>
            <person name="Mesny F."/>
            <person name="Miyauchi S."/>
            <person name="Thiergart T."/>
            <person name="Pickel B."/>
            <person name="Atanasova L."/>
            <person name="Karlsson M."/>
            <person name="Huettel B."/>
            <person name="Barry K.W."/>
            <person name="Haridas S."/>
            <person name="Chen C."/>
            <person name="Bauer D."/>
            <person name="Andreopoulos W."/>
            <person name="Pangilinan J."/>
            <person name="LaButti K."/>
            <person name="Riley R."/>
            <person name="Lipzen A."/>
            <person name="Clum A."/>
            <person name="Drula E."/>
            <person name="Henrissat B."/>
            <person name="Kohler A."/>
            <person name="Grigoriev I.V."/>
            <person name="Martin F.M."/>
            <person name="Hacquard S."/>
        </authorList>
    </citation>
    <scope>NUCLEOTIDE SEQUENCE</scope>
    <source>
        <strain evidence="3">MPI-CAGE-CH-0230</strain>
    </source>
</reference>
<protein>
    <recommendedName>
        <fullName evidence="2">N-acetyltransferase domain-containing protein</fullName>
    </recommendedName>
</protein>
<dbReference type="Proteomes" id="UP000756346">
    <property type="component" value="Unassembled WGS sequence"/>
</dbReference>
<sequence length="337" mass="36794">MSATTTATAEPAHSTPSGAAAPLPHVTIRPARSGDLLAIAHLWAAAFMDDSLVGETVHPHRAEYPHDVYLGSLWSLRPKYWDYRCVLDIAVISAQQVDKYVDRHCAGVVRAGNDVPDVLSREDREAVNDVAKVTTGSGDVVVGLAQWTRYGDGEGVRKRLPGWWDPRNLMLPLTTKAMALHERIWPNRASDPAQRDIFSRSLPHWIHLFADPARAECWNLATCAVHPCFQGQGIGRKLVAVGKARADAERVCAVLTSSQGKDGFYQKGCGFEEQFGDMCAGEGNPMGILRGRGGLMYWYWPEGVKTPSTRETRAEGPSGDVPDEVQEEVAQGAPIIA</sequence>
<dbReference type="SUPFAM" id="SSF55729">
    <property type="entry name" value="Acyl-CoA N-acyltransferases (Nat)"/>
    <property type="match status" value="1"/>
</dbReference>
<dbReference type="Gene3D" id="3.40.630.30">
    <property type="match status" value="1"/>
</dbReference>
<feature type="domain" description="N-acetyltransferase" evidence="2">
    <location>
        <begin position="218"/>
        <end position="272"/>
    </location>
</feature>
<organism evidence="3 4">
    <name type="scientific">Microdochium trichocladiopsis</name>
    <dbReference type="NCBI Taxonomy" id="1682393"/>
    <lineage>
        <taxon>Eukaryota</taxon>
        <taxon>Fungi</taxon>
        <taxon>Dikarya</taxon>
        <taxon>Ascomycota</taxon>
        <taxon>Pezizomycotina</taxon>
        <taxon>Sordariomycetes</taxon>
        <taxon>Xylariomycetidae</taxon>
        <taxon>Xylariales</taxon>
        <taxon>Microdochiaceae</taxon>
        <taxon>Microdochium</taxon>
    </lineage>
</organism>
<evidence type="ECO:0000259" key="2">
    <source>
        <dbReference type="Pfam" id="PF13508"/>
    </source>
</evidence>
<dbReference type="PANTHER" id="PTHR42791">
    <property type="entry name" value="GNAT FAMILY ACETYLTRANSFERASE"/>
    <property type="match status" value="1"/>
</dbReference>
<dbReference type="OrthoDB" id="410198at2759"/>
<dbReference type="InterPro" id="IPR052523">
    <property type="entry name" value="Trichothecene_AcTrans"/>
</dbReference>
<dbReference type="EMBL" id="JAGTJQ010000013">
    <property type="protein sequence ID" value="KAH7014658.1"/>
    <property type="molecule type" value="Genomic_DNA"/>
</dbReference>
<gene>
    <name evidence="3" type="ORF">B0I36DRAFT_339096</name>
</gene>
<proteinExistence type="predicted"/>
<feature type="region of interest" description="Disordered" evidence="1">
    <location>
        <begin position="1"/>
        <end position="24"/>
    </location>
</feature>
<dbReference type="GeneID" id="70185402"/>
<accession>A0A9P9BIS1</accession>
<dbReference type="RefSeq" id="XP_046005625.1">
    <property type="nucleotide sequence ID" value="XM_046155856.1"/>
</dbReference>
<dbReference type="InterPro" id="IPR000182">
    <property type="entry name" value="GNAT_dom"/>
</dbReference>
<dbReference type="Pfam" id="PF13508">
    <property type="entry name" value="Acetyltransf_7"/>
    <property type="match status" value="1"/>
</dbReference>
<name>A0A9P9BIS1_9PEZI</name>
<dbReference type="InterPro" id="IPR016181">
    <property type="entry name" value="Acyl_CoA_acyltransferase"/>
</dbReference>
<dbReference type="CDD" id="cd04301">
    <property type="entry name" value="NAT_SF"/>
    <property type="match status" value="1"/>
</dbReference>
<dbReference type="AlphaFoldDB" id="A0A9P9BIS1"/>